<dbReference type="GO" id="GO:0016020">
    <property type="term" value="C:membrane"/>
    <property type="evidence" value="ECO:0007669"/>
    <property type="project" value="UniProtKB-SubCell"/>
</dbReference>
<dbReference type="InterPro" id="IPR020846">
    <property type="entry name" value="MFS_dom"/>
</dbReference>
<evidence type="ECO:0000256" key="3">
    <source>
        <dbReference type="ARBA" id="ARBA00022989"/>
    </source>
</evidence>
<dbReference type="GO" id="GO:0022857">
    <property type="term" value="F:transmembrane transporter activity"/>
    <property type="evidence" value="ECO:0007669"/>
    <property type="project" value="InterPro"/>
</dbReference>
<feature type="transmembrane region" description="Helical" evidence="5">
    <location>
        <begin position="20"/>
        <end position="40"/>
    </location>
</feature>
<gene>
    <name evidence="7" type="ORF">B7P43_G12899</name>
</gene>
<feature type="domain" description="Major facilitator superfamily (MFS) profile" evidence="6">
    <location>
        <begin position="90"/>
        <end position="527"/>
    </location>
</feature>
<sequence length="554" mass="62222">MDLDEILDEVGHFGKFQAINYLLVGFAILLSAAFSLSYVFTAGDLEYRCRIPECEGEEDLFRPDWLQNAVPFEESDYQARPVRCLRFAPRNISTFLAEIYTYNDSACPSGMFDRNNEIQCQSWLYNGEEITIVNEWNITCDENEWKLTLVGTVNNVGQFIGFPLAGLVSDRVGRRTTLVTATVGAGVMGLVRSMAWSYEAFLVFEFLDPVFASGIYTAGFVLSMELVGPRARVLGGTLISFFYCFGEAVLGGIASWLQNWRHLLRVLYAPALLCITYHWFLPESVRWLMAMGKTEEARNIILRAAKRNGVLLSNDTLSKFEMISMAEGKPENPETEAKSTKEVLKQVLRSKILLVRVINCSFCWVTITFVFFGLSLTSVSVGGNKFTNFILVALIELPAYVVFYFAMDRFGRKSTLSASLILSGISSISFAFVPTDMDWLRMLLFLLGKFSITISFTVVYVYTTEMFPTELRHSLLGVCAMVGRIGSMVAPQTPLLERYLESLPLFLFGGMSMLSGVFSLSFPETLNSKLPDTVIEAENIGKKALRTSQRIRHI</sequence>
<dbReference type="Pfam" id="PF07690">
    <property type="entry name" value="MFS_1"/>
    <property type="match status" value="1"/>
</dbReference>
<feature type="transmembrane region" description="Helical" evidence="5">
    <location>
        <begin position="178"/>
        <end position="198"/>
    </location>
</feature>
<protein>
    <recommendedName>
        <fullName evidence="6">Major facilitator superfamily (MFS) profile domain-containing protein</fullName>
    </recommendedName>
</protein>
<feature type="transmembrane region" description="Helical" evidence="5">
    <location>
        <begin position="263"/>
        <end position="281"/>
    </location>
</feature>
<dbReference type="STRING" id="105785.A0A2J7RPY0"/>
<dbReference type="OrthoDB" id="2261376at2759"/>
<dbReference type="EMBL" id="NEVH01001354">
    <property type="protein sequence ID" value="PNF42891.1"/>
    <property type="molecule type" value="Genomic_DNA"/>
</dbReference>
<keyword evidence="2 5" id="KW-0812">Transmembrane</keyword>
<keyword evidence="4 5" id="KW-0472">Membrane</keyword>
<keyword evidence="3 5" id="KW-1133">Transmembrane helix</keyword>
<evidence type="ECO:0000259" key="6">
    <source>
        <dbReference type="PROSITE" id="PS50850"/>
    </source>
</evidence>
<dbReference type="FunCoup" id="A0A2J7RPY0">
    <property type="interactions" value="4"/>
</dbReference>
<evidence type="ECO:0000313" key="7">
    <source>
        <dbReference type="EMBL" id="PNF42891.1"/>
    </source>
</evidence>
<feature type="transmembrane region" description="Helical" evidence="5">
    <location>
        <begin position="386"/>
        <end position="407"/>
    </location>
</feature>
<dbReference type="SUPFAM" id="SSF103473">
    <property type="entry name" value="MFS general substrate transporter"/>
    <property type="match status" value="1"/>
</dbReference>
<dbReference type="InterPro" id="IPR036259">
    <property type="entry name" value="MFS_trans_sf"/>
</dbReference>
<comment type="caution">
    <text evidence="7">The sequence shown here is derived from an EMBL/GenBank/DDBJ whole genome shotgun (WGS) entry which is preliminary data.</text>
</comment>
<feature type="transmembrane region" description="Helical" evidence="5">
    <location>
        <begin position="234"/>
        <end position="257"/>
    </location>
</feature>
<dbReference type="InParanoid" id="A0A2J7RPY0"/>
<evidence type="ECO:0000256" key="1">
    <source>
        <dbReference type="ARBA" id="ARBA00004141"/>
    </source>
</evidence>
<dbReference type="InterPro" id="IPR011701">
    <property type="entry name" value="MFS"/>
</dbReference>
<dbReference type="PROSITE" id="PS00216">
    <property type="entry name" value="SUGAR_TRANSPORT_1"/>
    <property type="match status" value="1"/>
</dbReference>
<proteinExistence type="predicted"/>
<feature type="transmembrane region" description="Helical" evidence="5">
    <location>
        <begin position="414"/>
        <end position="433"/>
    </location>
</feature>
<organism evidence="7 8">
    <name type="scientific">Cryptotermes secundus</name>
    <dbReference type="NCBI Taxonomy" id="105785"/>
    <lineage>
        <taxon>Eukaryota</taxon>
        <taxon>Metazoa</taxon>
        <taxon>Ecdysozoa</taxon>
        <taxon>Arthropoda</taxon>
        <taxon>Hexapoda</taxon>
        <taxon>Insecta</taxon>
        <taxon>Pterygota</taxon>
        <taxon>Neoptera</taxon>
        <taxon>Polyneoptera</taxon>
        <taxon>Dictyoptera</taxon>
        <taxon>Blattodea</taxon>
        <taxon>Blattoidea</taxon>
        <taxon>Termitoidae</taxon>
        <taxon>Kalotermitidae</taxon>
        <taxon>Cryptotermitinae</taxon>
        <taxon>Cryptotermes</taxon>
    </lineage>
</organism>
<name>A0A2J7RPY0_9NEOP</name>
<feature type="transmembrane region" description="Helical" evidence="5">
    <location>
        <begin position="439"/>
        <end position="462"/>
    </location>
</feature>
<keyword evidence="8" id="KW-1185">Reference proteome</keyword>
<evidence type="ECO:0000313" key="8">
    <source>
        <dbReference type="Proteomes" id="UP000235965"/>
    </source>
</evidence>
<dbReference type="CDD" id="cd17317">
    <property type="entry name" value="MFS_SLC22"/>
    <property type="match status" value="1"/>
</dbReference>
<feature type="transmembrane region" description="Helical" evidence="5">
    <location>
        <begin position="353"/>
        <end position="374"/>
    </location>
</feature>
<comment type="subcellular location">
    <subcellularLocation>
        <location evidence="1">Membrane</location>
        <topology evidence="1">Multi-pass membrane protein</topology>
    </subcellularLocation>
</comment>
<dbReference type="PROSITE" id="PS50850">
    <property type="entry name" value="MFS"/>
    <property type="match status" value="1"/>
</dbReference>
<evidence type="ECO:0000256" key="2">
    <source>
        <dbReference type="ARBA" id="ARBA00022692"/>
    </source>
</evidence>
<accession>A0A2J7RPY0</accession>
<dbReference type="PANTHER" id="PTHR24064">
    <property type="entry name" value="SOLUTE CARRIER FAMILY 22 MEMBER"/>
    <property type="match status" value="1"/>
</dbReference>
<evidence type="ECO:0000256" key="5">
    <source>
        <dbReference type="SAM" id="Phobius"/>
    </source>
</evidence>
<feature type="transmembrane region" description="Helical" evidence="5">
    <location>
        <begin position="210"/>
        <end position="227"/>
    </location>
</feature>
<dbReference type="Gene3D" id="1.20.1250.20">
    <property type="entry name" value="MFS general substrate transporter like domains"/>
    <property type="match status" value="1"/>
</dbReference>
<dbReference type="Proteomes" id="UP000235965">
    <property type="component" value="Unassembled WGS sequence"/>
</dbReference>
<dbReference type="InterPro" id="IPR005829">
    <property type="entry name" value="Sugar_transporter_CS"/>
</dbReference>
<evidence type="ECO:0000256" key="4">
    <source>
        <dbReference type="ARBA" id="ARBA00023136"/>
    </source>
</evidence>
<dbReference type="AlphaFoldDB" id="A0A2J7RPY0"/>
<reference evidence="7 8" key="1">
    <citation type="submission" date="2017-12" db="EMBL/GenBank/DDBJ databases">
        <title>Hemimetabolous genomes reveal molecular basis of termite eusociality.</title>
        <authorList>
            <person name="Harrison M.C."/>
            <person name="Jongepier E."/>
            <person name="Robertson H.M."/>
            <person name="Arning N."/>
            <person name="Bitard-Feildel T."/>
            <person name="Chao H."/>
            <person name="Childers C.P."/>
            <person name="Dinh H."/>
            <person name="Doddapaneni H."/>
            <person name="Dugan S."/>
            <person name="Gowin J."/>
            <person name="Greiner C."/>
            <person name="Han Y."/>
            <person name="Hu H."/>
            <person name="Hughes D.S.T."/>
            <person name="Huylmans A.-K."/>
            <person name="Kemena C."/>
            <person name="Kremer L.P.M."/>
            <person name="Lee S.L."/>
            <person name="Lopez-Ezquerra A."/>
            <person name="Mallet L."/>
            <person name="Monroy-Kuhn J.M."/>
            <person name="Moser A."/>
            <person name="Murali S.C."/>
            <person name="Muzny D.M."/>
            <person name="Otani S."/>
            <person name="Piulachs M.-D."/>
            <person name="Poelchau M."/>
            <person name="Qu J."/>
            <person name="Schaub F."/>
            <person name="Wada-Katsumata A."/>
            <person name="Worley K.C."/>
            <person name="Xie Q."/>
            <person name="Ylla G."/>
            <person name="Poulsen M."/>
            <person name="Gibbs R.A."/>
            <person name="Schal C."/>
            <person name="Richards S."/>
            <person name="Belles X."/>
            <person name="Korb J."/>
            <person name="Bornberg-Bauer E."/>
        </authorList>
    </citation>
    <scope>NUCLEOTIDE SEQUENCE [LARGE SCALE GENOMIC DNA]</scope>
    <source>
        <tissue evidence="7">Whole body</tissue>
    </source>
</reference>